<dbReference type="CDD" id="cd12087">
    <property type="entry name" value="TM_EGFR-like"/>
    <property type="match status" value="1"/>
</dbReference>
<keyword evidence="4" id="KW-1185">Reference proteome</keyword>
<evidence type="ECO:0000313" key="4">
    <source>
        <dbReference type="Proteomes" id="UP000799770"/>
    </source>
</evidence>
<evidence type="ECO:0000256" key="1">
    <source>
        <dbReference type="SAM" id="MobiDB-lite"/>
    </source>
</evidence>
<feature type="region of interest" description="Disordered" evidence="1">
    <location>
        <begin position="1"/>
        <end position="129"/>
    </location>
</feature>
<feature type="transmembrane region" description="Helical" evidence="2">
    <location>
        <begin position="133"/>
        <end position="158"/>
    </location>
</feature>
<dbReference type="Proteomes" id="UP000799770">
    <property type="component" value="Unassembled WGS sequence"/>
</dbReference>
<name>A0A6A5ZKT6_9PLEO</name>
<feature type="compositionally biased region" description="Pro residues" evidence="1">
    <location>
        <begin position="204"/>
        <end position="213"/>
    </location>
</feature>
<protein>
    <submittedName>
        <fullName evidence="3">Uncharacterized protein</fullName>
    </submittedName>
</protein>
<proteinExistence type="predicted"/>
<feature type="compositionally biased region" description="Polar residues" evidence="1">
    <location>
        <begin position="349"/>
        <end position="366"/>
    </location>
</feature>
<gene>
    <name evidence="3" type="ORF">BDV96DRAFT_595573</name>
</gene>
<organism evidence="3 4">
    <name type="scientific">Lophiotrema nucula</name>
    <dbReference type="NCBI Taxonomy" id="690887"/>
    <lineage>
        <taxon>Eukaryota</taxon>
        <taxon>Fungi</taxon>
        <taxon>Dikarya</taxon>
        <taxon>Ascomycota</taxon>
        <taxon>Pezizomycotina</taxon>
        <taxon>Dothideomycetes</taxon>
        <taxon>Pleosporomycetidae</taxon>
        <taxon>Pleosporales</taxon>
        <taxon>Lophiotremataceae</taxon>
        <taxon>Lophiotrema</taxon>
    </lineage>
</organism>
<feature type="region of interest" description="Disordered" evidence="1">
    <location>
        <begin position="245"/>
        <end position="289"/>
    </location>
</feature>
<keyword evidence="2" id="KW-0472">Membrane</keyword>
<feature type="compositionally biased region" description="Low complexity" evidence="1">
    <location>
        <begin position="61"/>
        <end position="82"/>
    </location>
</feature>
<feature type="compositionally biased region" description="Basic and acidic residues" evidence="1">
    <location>
        <begin position="115"/>
        <end position="129"/>
    </location>
</feature>
<sequence length="366" mass="39009">MVVVLIPRREKEEDDDSNHHPWPSSIDNESVTSMAPPTSIYPEASKYTGAFPYTGPYTGRPGLPTTLLSQSPPESLQSSVSSDAHSPYSDNAGYSSTPTTALSDGSPQPTSTNSDDFKGVDPSQKGKDHSGHVGLYAAAGIVPVVVLAILGVAIFFYLRKRKRQRQQAAVVKTPRGQEMKARPQSTVQPFMAASPVQPSYTAPPSHPPPPASPTSPMSTQPVILGPIAPASNGAYYTGIDTSDIVSVDDRPENDRTGLGNPFADTSSLNEEPPPPYRPRSLAPSALSRDASVRTSIAHLSRDTSLRVPAAHSQTNLIERSERSPFADPDDDTVSEASGPTAGRHLDTLSIVSDLSYQEQPNTRSSV</sequence>
<dbReference type="AlphaFoldDB" id="A0A6A5ZKT6"/>
<evidence type="ECO:0000256" key="2">
    <source>
        <dbReference type="SAM" id="Phobius"/>
    </source>
</evidence>
<evidence type="ECO:0000313" key="3">
    <source>
        <dbReference type="EMBL" id="KAF2119969.1"/>
    </source>
</evidence>
<keyword evidence="2" id="KW-0812">Transmembrane</keyword>
<reference evidence="3" key="1">
    <citation type="journal article" date="2020" name="Stud. Mycol.">
        <title>101 Dothideomycetes genomes: a test case for predicting lifestyles and emergence of pathogens.</title>
        <authorList>
            <person name="Haridas S."/>
            <person name="Albert R."/>
            <person name="Binder M."/>
            <person name="Bloem J."/>
            <person name="Labutti K."/>
            <person name="Salamov A."/>
            <person name="Andreopoulos B."/>
            <person name="Baker S."/>
            <person name="Barry K."/>
            <person name="Bills G."/>
            <person name="Bluhm B."/>
            <person name="Cannon C."/>
            <person name="Castanera R."/>
            <person name="Culley D."/>
            <person name="Daum C."/>
            <person name="Ezra D."/>
            <person name="Gonzalez J."/>
            <person name="Henrissat B."/>
            <person name="Kuo A."/>
            <person name="Liang C."/>
            <person name="Lipzen A."/>
            <person name="Lutzoni F."/>
            <person name="Magnuson J."/>
            <person name="Mondo S."/>
            <person name="Nolan M."/>
            <person name="Ohm R."/>
            <person name="Pangilinan J."/>
            <person name="Park H.-J."/>
            <person name="Ramirez L."/>
            <person name="Alfaro M."/>
            <person name="Sun H."/>
            <person name="Tritt A."/>
            <person name="Yoshinaga Y."/>
            <person name="Zwiers L.-H."/>
            <person name="Turgeon B."/>
            <person name="Goodwin S."/>
            <person name="Spatafora J."/>
            <person name="Crous P."/>
            <person name="Grigoriev I."/>
        </authorList>
    </citation>
    <scope>NUCLEOTIDE SEQUENCE</scope>
    <source>
        <strain evidence="3">CBS 627.86</strain>
    </source>
</reference>
<keyword evidence="2" id="KW-1133">Transmembrane helix</keyword>
<dbReference type="OrthoDB" id="3935400at2759"/>
<feature type="compositionally biased region" description="Polar residues" evidence="1">
    <location>
        <begin position="88"/>
        <end position="114"/>
    </location>
</feature>
<accession>A0A6A5ZKT6</accession>
<feature type="region of interest" description="Disordered" evidence="1">
    <location>
        <begin position="303"/>
        <end position="366"/>
    </location>
</feature>
<dbReference type="EMBL" id="ML977314">
    <property type="protein sequence ID" value="KAF2119969.1"/>
    <property type="molecule type" value="Genomic_DNA"/>
</dbReference>
<feature type="compositionally biased region" description="Polar residues" evidence="1">
    <location>
        <begin position="25"/>
        <end position="36"/>
    </location>
</feature>
<feature type="region of interest" description="Disordered" evidence="1">
    <location>
        <begin position="194"/>
        <end position="223"/>
    </location>
</feature>